<name>A0A6A6WHK3_9PEZI</name>
<dbReference type="InterPro" id="IPR012923">
    <property type="entry name" value="Csm3"/>
</dbReference>
<keyword evidence="4" id="KW-0236">DNA replication inhibitor</keyword>
<dbReference type="OrthoDB" id="437078at2759"/>
<dbReference type="GO" id="GO:0000076">
    <property type="term" value="P:DNA replication checkpoint signaling"/>
    <property type="evidence" value="ECO:0007669"/>
    <property type="project" value="UniProtKB-UniRule"/>
</dbReference>
<evidence type="ECO:0000256" key="1">
    <source>
        <dbReference type="ARBA" id="ARBA00004123"/>
    </source>
</evidence>
<dbReference type="Pfam" id="PF07962">
    <property type="entry name" value="Swi3"/>
    <property type="match status" value="1"/>
</dbReference>
<dbReference type="GO" id="GO:0031297">
    <property type="term" value="P:replication fork processing"/>
    <property type="evidence" value="ECO:0007669"/>
    <property type="project" value="UniProtKB-UniRule"/>
</dbReference>
<evidence type="ECO:0000256" key="4">
    <source>
        <dbReference type="ARBA" id="ARBA00022880"/>
    </source>
</evidence>
<feature type="domain" description="Chromosome segregation in meiosis protein 3" evidence="9">
    <location>
        <begin position="70"/>
        <end position="152"/>
    </location>
</feature>
<comment type="function">
    <text evidence="7">Plays an important role in the control of DNA replication and the maintenance of replication fork stability.</text>
</comment>
<dbReference type="AlphaFoldDB" id="A0A6A6WHK3"/>
<feature type="compositionally biased region" description="Polar residues" evidence="8">
    <location>
        <begin position="197"/>
        <end position="213"/>
    </location>
</feature>
<gene>
    <name evidence="10" type="ORF">EJ05DRAFT_253593</name>
</gene>
<dbReference type="EMBL" id="ML996567">
    <property type="protein sequence ID" value="KAF2761127.1"/>
    <property type="molecule type" value="Genomic_DNA"/>
</dbReference>
<reference evidence="10" key="1">
    <citation type="journal article" date="2020" name="Stud. Mycol.">
        <title>101 Dothideomycetes genomes: a test case for predicting lifestyles and emergence of pathogens.</title>
        <authorList>
            <person name="Haridas S."/>
            <person name="Albert R."/>
            <person name="Binder M."/>
            <person name="Bloem J."/>
            <person name="Labutti K."/>
            <person name="Salamov A."/>
            <person name="Andreopoulos B."/>
            <person name="Baker S."/>
            <person name="Barry K."/>
            <person name="Bills G."/>
            <person name="Bluhm B."/>
            <person name="Cannon C."/>
            <person name="Castanera R."/>
            <person name="Culley D."/>
            <person name="Daum C."/>
            <person name="Ezra D."/>
            <person name="Gonzalez J."/>
            <person name="Henrissat B."/>
            <person name="Kuo A."/>
            <person name="Liang C."/>
            <person name="Lipzen A."/>
            <person name="Lutzoni F."/>
            <person name="Magnuson J."/>
            <person name="Mondo S."/>
            <person name="Nolan M."/>
            <person name="Ohm R."/>
            <person name="Pangilinan J."/>
            <person name="Park H.-J."/>
            <person name="Ramirez L."/>
            <person name="Alfaro M."/>
            <person name="Sun H."/>
            <person name="Tritt A."/>
            <person name="Yoshinaga Y."/>
            <person name="Zwiers L.-H."/>
            <person name="Turgeon B."/>
            <person name="Goodwin S."/>
            <person name="Spatafora J."/>
            <person name="Crous P."/>
            <person name="Grigoriev I."/>
        </authorList>
    </citation>
    <scope>NUCLEOTIDE SEQUENCE</scope>
    <source>
        <strain evidence="10">CBS 121739</strain>
    </source>
</reference>
<evidence type="ECO:0000313" key="10">
    <source>
        <dbReference type="EMBL" id="KAF2761127.1"/>
    </source>
</evidence>
<dbReference type="RefSeq" id="XP_033603578.1">
    <property type="nucleotide sequence ID" value="XM_033740188.1"/>
</dbReference>
<dbReference type="GO" id="GO:0006974">
    <property type="term" value="P:DNA damage response"/>
    <property type="evidence" value="ECO:0007669"/>
    <property type="project" value="UniProtKB-KW"/>
</dbReference>
<keyword evidence="11" id="KW-1185">Reference proteome</keyword>
<protein>
    <recommendedName>
        <fullName evidence="7">Chromosome segregation in meiosis protein</fullName>
    </recommendedName>
</protein>
<dbReference type="InterPro" id="IPR040038">
    <property type="entry name" value="TIPIN/Csm3/Swi3"/>
</dbReference>
<dbReference type="PANTHER" id="PTHR13220">
    <property type="entry name" value="TIMELESS INTERACTING-RELATED"/>
    <property type="match status" value="1"/>
</dbReference>
<evidence type="ECO:0000313" key="11">
    <source>
        <dbReference type="Proteomes" id="UP000799437"/>
    </source>
</evidence>
<feature type="region of interest" description="Disordered" evidence="8">
    <location>
        <begin position="154"/>
        <end position="276"/>
    </location>
</feature>
<feature type="compositionally biased region" description="Acidic residues" evidence="8">
    <location>
        <begin position="216"/>
        <end position="226"/>
    </location>
</feature>
<sequence>MPGATTEASASRDDLDDLFNYDVSMDDVFRDVGNAPNDAEQTRTNAVNVKNDLGIEEEVKIVKKRQPIPKLDEARLLSAAGIPKLRKISKDRLRFKGKGHEFSDIARLLNTYQFWLDDLYPRAKFTDALVMVEKLGHKKTIQMMRRAWIDEGKPRVSEPDDYVDEYDVPRRPASEGLMNGDQANNEARESRLDARLAQSSRGQENASEPLSHTPNDDELDALLAEEQESHRNEGSGDQVDDDDLDALLAEEESIINATKSTAKPPKAHPEEEEFADEMEAMAEMGGMDDPW</sequence>
<comment type="similarity">
    <text evidence="2 7">Belongs to the CSM3 family.</text>
</comment>
<evidence type="ECO:0000256" key="6">
    <source>
        <dbReference type="ARBA" id="ARBA00023306"/>
    </source>
</evidence>
<dbReference type="GeneID" id="54481242"/>
<dbReference type="PANTHER" id="PTHR13220:SF11">
    <property type="entry name" value="TIMELESS-INTERACTING PROTEIN"/>
    <property type="match status" value="1"/>
</dbReference>
<evidence type="ECO:0000256" key="7">
    <source>
        <dbReference type="RuleBase" id="RU366049"/>
    </source>
</evidence>
<accession>A0A6A6WHK3</accession>
<evidence type="ECO:0000256" key="2">
    <source>
        <dbReference type="ARBA" id="ARBA00006075"/>
    </source>
</evidence>
<proteinExistence type="inferred from homology"/>
<evidence type="ECO:0000256" key="8">
    <source>
        <dbReference type="SAM" id="MobiDB-lite"/>
    </source>
</evidence>
<organism evidence="10 11">
    <name type="scientific">Pseudovirgaria hyperparasitica</name>
    <dbReference type="NCBI Taxonomy" id="470096"/>
    <lineage>
        <taxon>Eukaryota</taxon>
        <taxon>Fungi</taxon>
        <taxon>Dikarya</taxon>
        <taxon>Ascomycota</taxon>
        <taxon>Pezizomycotina</taxon>
        <taxon>Dothideomycetes</taxon>
        <taxon>Dothideomycetes incertae sedis</taxon>
        <taxon>Acrospermales</taxon>
        <taxon>Acrospermaceae</taxon>
        <taxon>Pseudovirgaria</taxon>
    </lineage>
</organism>
<evidence type="ECO:0000259" key="9">
    <source>
        <dbReference type="Pfam" id="PF07962"/>
    </source>
</evidence>
<keyword evidence="5 7" id="KW-0539">Nucleus</keyword>
<evidence type="ECO:0000256" key="5">
    <source>
        <dbReference type="ARBA" id="ARBA00023242"/>
    </source>
</evidence>
<dbReference type="GO" id="GO:0003677">
    <property type="term" value="F:DNA binding"/>
    <property type="evidence" value="ECO:0007669"/>
    <property type="project" value="TreeGrafter"/>
</dbReference>
<dbReference type="GO" id="GO:0043111">
    <property type="term" value="P:replication fork arrest"/>
    <property type="evidence" value="ECO:0007669"/>
    <property type="project" value="TreeGrafter"/>
</dbReference>
<keyword evidence="6 7" id="KW-0131">Cell cycle</keyword>
<evidence type="ECO:0000256" key="3">
    <source>
        <dbReference type="ARBA" id="ARBA00022763"/>
    </source>
</evidence>
<dbReference type="GO" id="GO:0031298">
    <property type="term" value="C:replication fork protection complex"/>
    <property type="evidence" value="ECO:0007669"/>
    <property type="project" value="TreeGrafter"/>
</dbReference>
<feature type="compositionally biased region" description="Acidic residues" evidence="8">
    <location>
        <begin position="238"/>
        <end position="253"/>
    </location>
</feature>
<keyword evidence="3 7" id="KW-0227">DNA damage</keyword>
<comment type="subcellular location">
    <subcellularLocation>
        <location evidence="1 7">Nucleus</location>
    </subcellularLocation>
</comment>
<dbReference type="Proteomes" id="UP000799437">
    <property type="component" value="Unassembled WGS sequence"/>
</dbReference>